<gene>
    <name evidence="5" type="ORF">ILUMI_22821</name>
</gene>
<comment type="similarity">
    <text evidence="1 2">Belongs to the SCAR/WAVE family.</text>
</comment>
<keyword evidence="2" id="KW-0009">Actin-binding</keyword>
<dbReference type="GO" id="GO:2000601">
    <property type="term" value="P:positive regulation of Arp2/3 complex-mediated actin nucleation"/>
    <property type="evidence" value="ECO:0007669"/>
    <property type="project" value="TreeGrafter"/>
</dbReference>
<dbReference type="EMBL" id="VTPC01090436">
    <property type="protein sequence ID" value="KAF2883319.1"/>
    <property type="molecule type" value="Genomic_DNA"/>
</dbReference>
<keyword evidence="2" id="KW-0963">Cytoplasm</keyword>
<reference evidence="5" key="1">
    <citation type="submission" date="2019-08" db="EMBL/GenBank/DDBJ databases">
        <title>The genome of the North American firefly Photinus pyralis.</title>
        <authorList>
            <consortium name="Photinus pyralis genome working group"/>
            <person name="Fallon T.R."/>
            <person name="Sander Lower S.E."/>
            <person name="Weng J.-K."/>
        </authorList>
    </citation>
    <scope>NUCLEOTIDE SEQUENCE</scope>
    <source>
        <strain evidence="5">TRF0915ILg1</strain>
        <tissue evidence="5">Whole body</tissue>
    </source>
</reference>
<dbReference type="PRINTS" id="PR01217">
    <property type="entry name" value="PRICHEXTENSN"/>
</dbReference>
<proteinExistence type="inferred from homology"/>
<feature type="compositionally biased region" description="Basic and acidic residues" evidence="3">
    <location>
        <begin position="140"/>
        <end position="150"/>
    </location>
</feature>
<feature type="compositionally biased region" description="Basic and acidic residues" evidence="3">
    <location>
        <begin position="122"/>
        <end position="133"/>
    </location>
</feature>
<dbReference type="GO" id="GO:0003779">
    <property type="term" value="F:actin binding"/>
    <property type="evidence" value="ECO:0007669"/>
    <property type="project" value="UniProtKB-UniRule"/>
</dbReference>
<comment type="caution">
    <text evidence="5">The sequence shown here is derived from an EMBL/GenBank/DDBJ whole genome shotgun (WGS) entry which is preliminary data.</text>
</comment>
<dbReference type="Proteomes" id="UP000801492">
    <property type="component" value="Unassembled WGS sequence"/>
</dbReference>
<sequence>MPTAMLETYQSCDRPPPLDKLNCYRDDGKDGLKFYTDPNYFFELWRQEMLKDTERMMHDKGKKPHRPRTEGGQGGRHKKRVRQPHNTRERQRQIAVGHGEYIMPQNIQYSTPVQQQQQQQQHYEENVVMDRRPPRPNSIELRRSYQHETPDGMQSPIYPPYDENPYQQGLYNTSQHVPNTEQYYQTSTPTRGGKIRPSQPPPAPPSNTSTPTANTPTRGRSMSTGRDALPPPPPPPETAVSPPNGIAAHILSRQQSNSRSNSPHSHQNTPEPSQDLPPPPPVPKQGSPPKQATPVQAPPPPPPPPMPLVTNGPTSPPLINGDLSKIMSSSPPKLTPIKDRPISKQGPPPMVDPRNDLLKAIRDGIKLRKVEKIEQKEVERGNGLHDVASILARRVAVEFSDSDSASESECDSEGWGENETSA</sequence>
<feature type="region of interest" description="Disordered" evidence="3">
    <location>
        <begin position="53"/>
        <end position="94"/>
    </location>
</feature>
<dbReference type="Gene3D" id="6.10.280.150">
    <property type="match status" value="2"/>
</dbReference>
<feature type="compositionally biased region" description="Low complexity" evidence="3">
    <location>
        <begin position="284"/>
        <end position="295"/>
    </location>
</feature>
<name>A0A8K0G2F3_IGNLU</name>
<dbReference type="SMART" id="SM00246">
    <property type="entry name" value="WH2"/>
    <property type="match status" value="1"/>
</dbReference>
<dbReference type="PANTHER" id="PTHR12902">
    <property type="entry name" value="WASP-1"/>
    <property type="match status" value="1"/>
</dbReference>
<feature type="compositionally biased region" description="Basic residues" evidence="3">
    <location>
        <begin position="75"/>
        <end position="85"/>
    </location>
</feature>
<keyword evidence="6" id="KW-1185">Reference proteome</keyword>
<keyword evidence="2" id="KW-0206">Cytoskeleton</keyword>
<dbReference type="GO" id="GO:0034237">
    <property type="term" value="F:protein kinase A regulatory subunit binding"/>
    <property type="evidence" value="ECO:0007669"/>
    <property type="project" value="TreeGrafter"/>
</dbReference>
<dbReference type="InterPro" id="IPR028288">
    <property type="entry name" value="SCAR/WAVE_fam"/>
</dbReference>
<dbReference type="GO" id="GO:0030036">
    <property type="term" value="P:actin cytoskeleton organization"/>
    <property type="evidence" value="ECO:0007669"/>
    <property type="project" value="UniProtKB-UniRule"/>
</dbReference>
<feature type="compositionally biased region" description="Low complexity" evidence="3">
    <location>
        <begin position="206"/>
        <end position="217"/>
    </location>
</feature>
<organism evidence="5 6">
    <name type="scientific">Ignelater luminosus</name>
    <name type="common">Cucubano</name>
    <name type="synonym">Pyrophorus luminosus</name>
    <dbReference type="NCBI Taxonomy" id="2038154"/>
    <lineage>
        <taxon>Eukaryota</taxon>
        <taxon>Metazoa</taxon>
        <taxon>Ecdysozoa</taxon>
        <taxon>Arthropoda</taxon>
        <taxon>Hexapoda</taxon>
        <taxon>Insecta</taxon>
        <taxon>Pterygota</taxon>
        <taxon>Neoptera</taxon>
        <taxon>Endopterygota</taxon>
        <taxon>Coleoptera</taxon>
        <taxon>Polyphaga</taxon>
        <taxon>Elateriformia</taxon>
        <taxon>Elateroidea</taxon>
        <taxon>Elateridae</taxon>
        <taxon>Agrypninae</taxon>
        <taxon>Pyrophorini</taxon>
        <taxon>Ignelater</taxon>
    </lineage>
</organism>
<comment type="subcellular location">
    <subcellularLocation>
        <location evidence="2">Cytoplasm</location>
        <location evidence="2">Cytoskeleton</location>
    </subcellularLocation>
</comment>
<feature type="compositionally biased region" description="Pro residues" evidence="3">
    <location>
        <begin position="296"/>
        <end position="307"/>
    </location>
</feature>
<feature type="region of interest" description="Disordered" evidence="3">
    <location>
        <begin position="111"/>
        <end position="355"/>
    </location>
</feature>
<comment type="function">
    <text evidence="2">Downstream effector molecule involved in the transmission of signals from tyrosine kinase receptors and small GTPases to the actin cytoskeleton. Promotes formation of actin filaments. Part of the WAVE complex that regulates lamellipodia formation. The WAVE complex regulates actin filament reorganization via its interaction with the Arp2/3 complex.</text>
</comment>
<dbReference type="InterPro" id="IPR003124">
    <property type="entry name" value="WH2_dom"/>
</dbReference>
<dbReference type="GO" id="GO:0071933">
    <property type="term" value="F:Arp2/3 complex binding"/>
    <property type="evidence" value="ECO:0007669"/>
    <property type="project" value="TreeGrafter"/>
</dbReference>
<feature type="region of interest" description="Disordered" evidence="3">
    <location>
        <begin position="399"/>
        <end position="422"/>
    </location>
</feature>
<dbReference type="GO" id="GO:0005856">
    <property type="term" value="C:cytoskeleton"/>
    <property type="evidence" value="ECO:0007669"/>
    <property type="project" value="UniProtKB-SubCell"/>
</dbReference>
<dbReference type="PANTHER" id="PTHR12902:SF1">
    <property type="entry name" value="WISKOTT-ALDRICH SYNDROME PROTEIN FAMILY MEMBER"/>
    <property type="match status" value="1"/>
</dbReference>
<evidence type="ECO:0000256" key="3">
    <source>
        <dbReference type="SAM" id="MobiDB-lite"/>
    </source>
</evidence>
<evidence type="ECO:0000313" key="6">
    <source>
        <dbReference type="Proteomes" id="UP000801492"/>
    </source>
</evidence>
<evidence type="ECO:0000256" key="1">
    <source>
        <dbReference type="ARBA" id="ARBA00006993"/>
    </source>
</evidence>
<protein>
    <recommendedName>
        <fullName evidence="2">Wiskott-Aldrich syndrome protein family member</fullName>
        <shortName evidence="2">WASP family protein member</shortName>
    </recommendedName>
</protein>
<feature type="compositionally biased region" description="Low complexity" evidence="3">
    <location>
        <begin position="252"/>
        <end position="274"/>
    </location>
</feature>
<evidence type="ECO:0000256" key="2">
    <source>
        <dbReference type="RuleBase" id="RU367034"/>
    </source>
</evidence>
<evidence type="ECO:0000259" key="4">
    <source>
        <dbReference type="PROSITE" id="PS51082"/>
    </source>
</evidence>
<dbReference type="GO" id="GO:0031209">
    <property type="term" value="C:SCAR complex"/>
    <property type="evidence" value="ECO:0007669"/>
    <property type="project" value="TreeGrafter"/>
</dbReference>
<dbReference type="OrthoDB" id="1060785at2759"/>
<feature type="compositionally biased region" description="Polar residues" evidence="3">
    <location>
        <begin position="165"/>
        <end position="190"/>
    </location>
</feature>
<feature type="compositionally biased region" description="Acidic residues" evidence="3">
    <location>
        <begin position="400"/>
        <end position="416"/>
    </location>
</feature>
<dbReference type="AlphaFoldDB" id="A0A8K0G2F3"/>
<feature type="domain" description="WH2" evidence="4">
    <location>
        <begin position="353"/>
        <end position="370"/>
    </location>
</feature>
<comment type="subunit">
    <text evidence="2">Binds actin and the Arp2/3 complex.</text>
</comment>
<accession>A0A8K0G2F3</accession>
<dbReference type="PROSITE" id="PS51082">
    <property type="entry name" value="WH2"/>
    <property type="match status" value="1"/>
</dbReference>
<evidence type="ECO:0000313" key="5">
    <source>
        <dbReference type="EMBL" id="KAF2883319.1"/>
    </source>
</evidence>